<proteinExistence type="predicted"/>
<evidence type="ECO:0008006" key="3">
    <source>
        <dbReference type="Google" id="ProtNLM"/>
    </source>
</evidence>
<name>A0ABR4XPE4_9LACO</name>
<organism evidence="1 2">
    <name type="scientific">Oenococcus alcoholitolerans</name>
    <dbReference type="NCBI Taxonomy" id="931074"/>
    <lineage>
        <taxon>Bacteria</taxon>
        <taxon>Bacillati</taxon>
        <taxon>Bacillota</taxon>
        <taxon>Bacilli</taxon>
        <taxon>Lactobacillales</taxon>
        <taxon>Lactobacillaceae</taxon>
        <taxon>Oenococcus</taxon>
    </lineage>
</organism>
<dbReference type="InterPro" id="IPR015422">
    <property type="entry name" value="PyrdxlP-dep_Trfase_small"/>
</dbReference>
<sequence length="73" mass="8129">MQPTYCGSIAEKISDDSQKLADFIFKDTGLLLSAGSIYRGNGHDFLRMNVACPRKMVADALDRLKRSIDDFSN</sequence>
<protein>
    <recommendedName>
        <fullName evidence="3">Aminotransferase class I/classII domain-containing protein</fullName>
    </recommendedName>
</protein>
<keyword evidence="2" id="KW-1185">Reference proteome</keyword>
<reference evidence="1 2" key="1">
    <citation type="journal article" date="2014" name="Antonie Van Leeuwenhoek">
        <title>Oenococcus alcoholitolerans sp. nov., a lactic acid bacteria isolated from cachaca and ethanol fermentation processes.</title>
        <authorList>
            <person name="Badotti F."/>
            <person name="Moreira A.P."/>
            <person name="Tonon L.A."/>
            <person name="de Lucena B.T."/>
            <person name="Gomes Fde C."/>
            <person name="Kruger R."/>
            <person name="Thompson C.C."/>
            <person name="de Morais M.A.Jr."/>
            <person name="Rosa C.A."/>
            <person name="Thompson F.L."/>
        </authorList>
    </citation>
    <scope>NUCLEOTIDE SEQUENCE [LARGE SCALE GENOMIC DNA]</scope>
    <source>
        <strain evidence="1 2">UFRJ-M7.2.18</strain>
    </source>
</reference>
<accession>A0ABR4XPE4</accession>
<evidence type="ECO:0000313" key="1">
    <source>
        <dbReference type="EMBL" id="KGO24181.1"/>
    </source>
</evidence>
<dbReference type="InterPro" id="IPR015424">
    <property type="entry name" value="PyrdxlP-dep_Trfase"/>
</dbReference>
<dbReference type="EMBL" id="AXCV01000487">
    <property type="protein sequence ID" value="KGO24181.1"/>
    <property type="molecule type" value="Genomic_DNA"/>
</dbReference>
<comment type="caution">
    <text evidence="1">The sequence shown here is derived from an EMBL/GenBank/DDBJ whole genome shotgun (WGS) entry which is preliminary data.</text>
</comment>
<evidence type="ECO:0000313" key="2">
    <source>
        <dbReference type="Proteomes" id="UP000030023"/>
    </source>
</evidence>
<dbReference type="Proteomes" id="UP000030023">
    <property type="component" value="Unassembled WGS sequence"/>
</dbReference>
<gene>
    <name evidence="1" type="ORF">Q757_08585</name>
</gene>
<dbReference type="SUPFAM" id="SSF53383">
    <property type="entry name" value="PLP-dependent transferases"/>
    <property type="match status" value="1"/>
</dbReference>
<dbReference type="Gene3D" id="3.90.1150.10">
    <property type="entry name" value="Aspartate Aminotransferase, domain 1"/>
    <property type="match status" value="1"/>
</dbReference>